<dbReference type="InterPro" id="IPR050400">
    <property type="entry name" value="Bact_Cytoskel_RodZ"/>
</dbReference>
<feature type="compositionally biased region" description="Polar residues" evidence="1">
    <location>
        <begin position="151"/>
        <end position="164"/>
    </location>
</feature>
<dbReference type="Pfam" id="PF13413">
    <property type="entry name" value="HTH_25"/>
    <property type="match status" value="1"/>
</dbReference>
<dbReference type="OrthoDB" id="9797543at2"/>
<name>A0A0K9GSD1_9BACI</name>
<dbReference type="Proteomes" id="UP000037146">
    <property type="component" value="Unassembled WGS sequence"/>
</dbReference>
<evidence type="ECO:0000313" key="4">
    <source>
        <dbReference type="EMBL" id="KMY49516.1"/>
    </source>
</evidence>
<keyword evidence="2" id="KW-1133">Transmembrane helix</keyword>
<evidence type="ECO:0000256" key="2">
    <source>
        <dbReference type="SAM" id="Phobius"/>
    </source>
</evidence>
<evidence type="ECO:0000256" key="1">
    <source>
        <dbReference type="SAM" id="MobiDB-lite"/>
    </source>
</evidence>
<feature type="compositionally biased region" description="Basic and acidic residues" evidence="1">
    <location>
        <begin position="165"/>
        <end position="182"/>
    </location>
</feature>
<dbReference type="EMBL" id="LFZW01000001">
    <property type="protein sequence ID" value="KMY49516.1"/>
    <property type="molecule type" value="Genomic_DNA"/>
</dbReference>
<dbReference type="SUPFAM" id="SSF47413">
    <property type="entry name" value="lambda repressor-like DNA-binding domains"/>
    <property type="match status" value="1"/>
</dbReference>
<reference evidence="5" key="1">
    <citation type="submission" date="2015-07" db="EMBL/GenBank/DDBJ databases">
        <title>Genome sequencing project for genomic taxonomy and phylogenomics of Bacillus-like bacteria.</title>
        <authorList>
            <person name="Liu B."/>
            <person name="Wang J."/>
            <person name="Zhu Y."/>
            <person name="Liu G."/>
            <person name="Chen Q."/>
            <person name="Chen Z."/>
            <person name="Lan J."/>
            <person name="Che J."/>
            <person name="Ge C."/>
            <person name="Shi H."/>
            <person name="Pan Z."/>
            <person name="Liu X."/>
        </authorList>
    </citation>
    <scope>NUCLEOTIDE SEQUENCE [LARGE SCALE GENOMIC DNA]</scope>
    <source>
        <strain evidence="5">FJAT-27997</strain>
    </source>
</reference>
<evidence type="ECO:0000259" key="3">
    <source>
        <dbReference type="PROSITE" id="PS50943"/>
    </source>
</evidence>
<organism evidence="4 5">
    <name type="scientific">Peribacillus loiseleuriae</name>
    <dbReference type="NCBI Taxonomy" id="1679170"/>
    <lineage>
        <taxon>Bacteria</taxon>
        <taxon>Bacillati</taxon>
        <taxon>Bacillota</taxon>
        <taxon>Bacilli</taxon>
        <taxon>Bacillales</taxon>
        <taxon>Bacillaceae</taxon>
        <taxon>Peribacillus</taxon>
    </lineage>
</organism>
<dbReference type="InterPro" id="IPR010982">
    <property type="entry name" value="Lambda_DNA-bd_dom_sf"/>
</dbReference>
<proteinExistence type="predicted"/>
<gene>
    <name evidence="4" type="ORF">AC625_08125</name>
</gene>
<dbReference type="InterPro" id="IPR001387">
    <property type="entry name" value="Cro/C1-type_HTH"/>
</dbReference>
<feature type="transmembrane region" description="Helical" evidence="2">
    <location>
        <begin position="110"/>
        <end position="128"/>
    </location>
</feature>
<dbReference type="SMART" id="SM00530">
    <property type="entry name" value="HTH_XRE"/>
    <property type="match status" value="1"/>
</dbReference>
<dbReference type="InterPro" id="IPR025194">
    <property type="entry name" value="RodZ-like_C"/>
</dbReference>
<dbReference type="Gene3D" id="1.10.260.40">
    <property type="entry name" value="lambda repressor-like DNA-binding domains"/>
    <property type="match status" value="1"/>
</dbReference>
<keyword evidence="2" id="KW-0472">Membrane</keyword>
<dbReference type="PROSITE" id="PS50943">
    <property type="entry name" value="HTH_CROC1"/>
    <property type="match status" value="1"/>
</dbReference>
<dbReference type="PANTHER" id="PTHR34475:SF1">
    <property type="entry name" value="CYTOSKELETON PROTEIN RODZ"/>
    <property type="match status" value="1"/>
</dbReference>
<feature type="domain" description="HTH cro/C1-type" evidence="3">
    <location>
        <begin position="8"/>
        <end position="42"/>
    </location>
</feature>
<protein>
    <recommendedName>
        <fullName evidence="3">HTH cro/C1-type domain-containing protein</fullName>
    </recommendedName>
</protein>
<dbReference type="GO" id="GO:0003677">
    <property type="term" value="F:DNA binding"/>
    <property type="evidence" value="ECO:0007669"/>
    <property type="project" value="InterPro"/>
</dbReference>
<accession>A0A0K9GSD1</accession>
<sequence>MTELGNRLKEAREEKGLSLDDLQEVTKIQKRYLVGIEEGNYSMMPGQFYVRAFIKQYCEAVELEPEEIFDQYKNEVPAIYHDELPELSRVQSRRTLSPTTSKAMELFPKILGLLFFVGIIVLLYFLYLKFTPNEKPNVVDDSTGVVDHGQPDNSPLNKGSNTDVNENKSTDKTDKSKDDVPVKEKVVEEAAPTQELAIISTSGSNSTYALKNAATFKLKVASTGEAWVKVKNGSGQTLFNGLIKSGEAKEIDATNESEVVIRTGRAYETEIFANDQKVEYAISPTEKDVQNVTIQFTKAE</sequence>
<keyword evidence="2" id="KW-0812">Transmembrane</keyword>
<dbReference type="Pfam" id="PF13464">
    <property type="entry name" value="RodZ_C"/>
    <property type="match status" value="1"/>
</dbReference>
<evidence type="ECO:0000313" key="5">
    <source>
        <dbReference type="Proteomes" id="UP000037146"/>
    </source>
</evidence>
<comment type="caution">
    <text evidence="4">The sequence shown here is derived from an EMBL/GenBank/DDBJ whole genome shotgun (WGS) entry which is preliminary data.</text>
</comment>
<dbReference type="STRING" id="1679170.AC625_08125"/>
<dbReference type="CDD" id="cd00093">
    <property type="entry name" value="HTH_XRE"/>
    <property type="match status" value="1"/>
</dbReference>
<dbReference type="AlphaFoldDB" id="A0A0K9GSD1"/>
<keyword evidence="5" id="KW-1185">Reference proteome</keyword>
<dbReference type="PATRIC" id="fig|1679170.3.peg.1738"/>
<feature type="region of interest" description="Disordered" evidence="1">
    <location>
        <begin position="141"/>
        <end position="182"/>
    </location>
</feature>
<dbReference type="PANTHER" id="PTHR34475">
    <property type="match status" value="1"/>
</dbReference>